<evidence type="ECO:0000313" key="3">
    <source>
        <dbReference type="EMBL" id="MTH69344.1"/>
    </source>
</evidence>
<name>A0A6I3M7N6_9MICO</name>
<dbReference type="GO" id="GO:0016787">
    <property type="term" value="F:hydrolase activity"/>
    <property type="evidence" value="ECO:0007669"/>
    <property type="project" value="UniProtKB-KW"/>
</dbReference>
<evidence type="ECO:0000313" key="4">
    <source>
        <dbReference type="Proteomes" id="UP000433071"/>
    </source>
</evidence>
<dbReference type="InterPro" id="IPR029058">
    <property type="entry name" value="AB_hydrolase_fold"/>
</dbReference>
<dbReference type="Pfam" id="PF07859">
    <property type="entry name" value="Abhydrolase_3"/>
    <property type="match status" value="1"/>
</dbReference>
<reference evidence="3 4" key="1">
    <citation type="submission" date="2019-11" db="EMBL/GenBank/DDBJ databases">
        <title>Agromyces kandeliae sp. nov., isolated from mangrove soil.</title>
        <authorList>
            <person name="Wang R."/>
        </authorList>
    </citation>
    <scope>NUCLEOTIDE SEQUENCE [LARGE SCALE GENOMIC DNA]</scope>
    <source>
        <strain evidence="3 4">JCM 11433</strain>
    </source>
</reference>
<evidence type="ECO:0000256" key="1">
    <source>
        <dbReference type="ARBA" id="ARBA00022801"/>
    </source>
</evidence>
<dbReference type="Proteomes" id="UP000433071">
    <property type="component" value="Unassembled WGS sequence"/>
</dbReference>
<organism evidence="3 4">
    <name type="scientific">Agromyces bracchium</name>
    <dbReference type="NCBI Taxonomy" id="88376"/>
    <lineage>
        <taxon>Bacteria</taxon>
        <taxon>Bacillati</taxon>
        <taxon>Actinomycetota</taxon>
        <taxon>Actinomycetes</taxon>
        <taxon>Micrococcales</taxon>
        <taxon>Microbacteriaceae</taxon>
        <taxon>Agromyces</taxon>
    </lineage>
</organism>
<dbReference type="OrthoDB" id="3181909at2"/>
<dbReference type="SUPFAM" id="SSF53474">
    <property type="entry name" value="alpha/beta-Hydrolases"/>
    <property type="match status" value="1"/>
</dbReference>
<comment type="caution">
    <text evidence="3">The sequence shown here is derived from an EMBL/GenBank/DDBJ whole genome shotgun (WGS) entry which is preliminary data.</text>
</comment>
<keyword evidence="4" id="KW-1185">Reference proteome</keyword>
<dbReference type="Gene3D" id="3.40.50.1820">
    <property type="entry name" value="alpha/beta hydrolase"/>
    <property type="match status" value="1"/>
</dbReference>
<proteinExistence type="predicted"/>
<dbReference type="AlphaFoldDB" id="A0A6I3M7N6"/>
<sequence length="316" mass="32956">MTEAALEADTAGVPDFRRMPVPDAIRWLAEHGEPADPRPEIDTASLVRRFPHLASVETEDRSVDGPHGPVPVRVHRDASATPTGRALVWVHGGAFIGGHLDMPESNWVARELAARGIPVVSVDYAKCLGDVHFPVPSDDVLAAWRFVTDAAADLVGVAPESLVLGGASAGGALTAGAVTRLRDAGEPLPAGLVLVYPVLHPNGPEASADVDHASPHGQLALNYAGSEAALADPHAFAGLGDGHGFPPTLVVVCERDELRPSGERFAETLAAAGVDVDLRIEAGAAHGHIDHPGDEGALRTIAAVADWVARDIRNHD</sequence>
<feature type="domain" description="Alpha/beta hydrolase fold-3" evidence="2">
    <location>
        <begin position="87"/>
        <end position="288"/>
    </location>
</feature>
<accession>A0A6I3M7N6</accession>
<dbReference type="InterPro" id="IPR013094">
    <property type="entry name" value="AB_hydrolase_3"/>
</dbReference>
<protein>
    <submittedName>
        <fullName evidence="3">Alpha/beta hydrolase fold domain-containing protein</fullName>
    </submittedName>
</protein>
<dbReference type="InterPro" id="IPR050300">
    <property type="entry name" value="GDXG_lipolytic_enzyme"/>
</dbReference>
<evidence type="ECO:0000259" key="2">
    <source>
        <dbReference type="Pfam" id="PF07859"/>
    </source>
</evidence>
<dbReference type="PANTHER" id="PTHR48081">
    <property type="entry name" value="AB HYDROLASE SUPERFAMILY PROTEIN C4A8.06C"/>
    <property type="match status" value="1"/>
</dbReference>
<dbReference type="PANTHER" id="PTHR48081:SF8">
    <property type="entry name" value="ALPHA_BETA HYDROLASE FOLD-3 DOMAIN-CONTAINING PROTEIN-RELATED"/>
    <property type="match status" value="1"/>
</dbReference>
<gene>
    <name evidence="3" type="ORF">GJ743_13290</name>
</gene>
<dbReference type="RefSeq" id="WP_155052392.1">
    <property type="nucleotide sequence ID" value="NZ_BAAAIB010000008.1"/>
</dbReference>
<keyword evidence="1 3" id="KW-0378">Hydrolase</keyword>
<dbReference type="EMBL" id="WMLB01000026">
    <property type="protein sequence ID" value="MTH69344.1"/>
    <property type="molecule type" value="Genomic_DNA"/>
</dbReference>